<accession>A0A5K7SB15</accession>
<dbReference type="Proteomes" id="UP001193389">
    <property type="component" value="Chromosome"/>
</dbReference>
<dbReference type="RefSeq" id="WP_318346984.1">
    <property type="nucleotide sequence ID" value="NZ_AP018694.1"/>
</dbReference>
<evidence type="ECO:0000313" key="2">
    <source>
        <dbReference type="EMBL" id="BBE18669.1"/>
    </source>
</evidence>
<gene>
    <name evidence="2" type="ORF">AQPE_2832</name>
</gene>
<organism evidence="2 3">
    <name type="scientific">Aquipluma nitroreducens</name>
    <dbReference type="NCBI Taxonomy" id="2010828"/>
    <lineage>
        <taxon>Bacteria</taxon>
        <taxon>Pseudomonadati</taxon>
        <taxon>Bacteroidota</taxon>
        <taxon>Bacteroidia</taxon>
        <taxon>Marinilabiliales</taxon>
        <taxon>Prolixibacteraceae</taxon>
        <taxon>Aquipluma</taxon>
    </lineage>
</organism>
<keyword evidence="1" id="KW-0175">Coiled coil</keyword>
<protein>
    <recommendedName>
        <fullName evidence="4">Lipoprotein</fullName>
    </recommendedName>
</protein>
<reference evidence="2" key="1">
    <citation type="journal article" date="2020" name="Int. J. Syst. Evol. Microbiol.">
        <title>Aquipluma nitroreducens gen. nov. sp. nov., a novel facultatively anaerobic bacterium isolated from a freshwater lake.</title>
        <authorList>
            <person name="Watanabe M."/>
            <person name="Kojima H."/>
            <person name="Fukui M."/>
        </authorList>
    </citation>
    <scope>NUCLEOTIDE SEQUENCE</scope>
    <source>
        <strain evidence="2">MeG22</strain>
    </source>
</reference>
<dbReference type="AlphaFoldDB" id="A0A5K7SB15"/>
<dbReference type="KEGG" id="anf:AQPE_2832"/>
<name>A0A5K7SB15_9BACT</name>
<sequence length="262" mass="30327">MKNIKIVGVILFFAVLFSCGKSNKERAAERFNLAVNVYEKGDTITALQQLDSVSSLFPEAIESIAKAKEMSHKINSEILSRKQDQFDKVSSRINELEKLFDKEKTEFDRFTQYIHKSQKFERRWDQSFIQLHLDERGELYISSNYYGAEWLNHMGIRVYDGIFQAKTDSVSLDDPNNHHSEFMNTHWEKVSYMNGKDNGVIQFIADNADRNLKAVFLGKRQFFIVLEAGDKQAIKDALNLSNALKMKAELQKEIKELQAKLI</sequence>
<evidence type="ECO:0000256" key="1">
    <source>
        <dbReference type="SAM" id="Coils"/>
    </source>
</evidence>
<keyword evidence="3" id="KW-1185">Reference proteome</keyword>
<feature type="coiled-coil region" evidence="1">
    <location>
        <begin position="79"/>
        <end position="106"/>
    </location>
</feature>
<proteinExistence type="predicted"/>
<dbReference type="PROSITE" id="PS51257">
    <property type="entry name" value="PROKAR_LIPOPROTEIN"/>
    <property type="match status" value="1"/>
</dbReference>
<evidence type="ECO:0000313" key="3">
    <source>
        <dbReference type="Proteomes" id="UP001193389"/>
    </source>
</evidence>
<dbReference type="EMBL" id="AP018694">
    <property type="protein sequence ID" value="BBE18669.1"/>
    <property type="molecule type" value="Genomic_DNA"/>
</dbReference>
<evidence type="ECO:0008006" key="4">
    <source>
        <dbReference type="Google" id="ProtNLM"/>
    </source>
</evidence>